<evidence type="ECO:0000256" key="1">
    <source>
        <dbReference type="SAM" id="MobiDB-lite"/>
    </source>
</evidence>
<protein>
    <submittedName>
        <fullName evidence="3">Merozoite surface antigen-1</fullName>
    </submittedName>
</protein>
<keyword evidence="3" id="KW-0477">Merozoite</keyword>
<organism evidence="3">
    <name type="scientific">Babesia bovis</name>
    <dbReference type="NCBI Taxonomy" id="5865"/>
    <lineage>
        <taxon>Eukaryota</taxon>
        <taxon>Sar</taxon>
        <taxon>Alveolata</taxon>
        <taxon>Apicomplexa</taxon>
        <taxon>Aconoidasida</taxon>
        <taxon>Piroplasmida</taxon>
        <taxon>Babesiidae</taxon>
        <taxon>Babesia</taxon>
    </lineage>
</organism>
<feature type="region of interest" description="Disordered" evidence="1">
    <location>
        <begin position="240"/>
        <end position="304"/>
    </location>
</feature>
<dbReference type="EMBL" id="LC099099">
    <property type="protein sequence ID" value="BAV01370.1"/>
    <property type="molecule type" value="Genomic_DNA"/>
</dbReference>
<gene>
    <name evidence="3" type="primary">MSA-1</name>
</gene>
<keyword evidence="2" id="KW-0732">Signal</keyword>
<feature type="chain" id="PRO_5008009061" evidence="2">
    <location>
        <begin position="22"/>
        <end position="329"/>
    </location>
</feature>
<evidence type="ECO:0000256" key="2">
    <source>
        <dbReference type="SAM" id="SignalP"/>
    </source>
</evidence>
<reference evidence="3" key="1">
    <citation type="submission" date="2015-11" db="EMBL/GenBank/DDBJ databases">
        <title>Genetic diversity of Babesia bovis MSA-1 gene in Thailand.</title>
        <authorList>
            <person name="Yokoyama N."/>
        </authorList>
    </citation>
    <scope>NUCLEOTIDE SEQUENCE</scope>
    <source>
        <strain evidence="3">Bbo-ca-N38</strain>
        <tissue evidence="3">Whole blood</tissue>
    </source>
</reference>
<dbReference type="AlphaFoldDB" id="A0A173M291"/>
<proteinExistence type="predicted"/>
<name>A0A173M291_BABBO</name>
<accession>A0A173M291</accession>
<feature type="compositionally biased region" description="Polar residues" evidence="1">
    <location>
        <begin position="287"/>
        <end position="304"/>
    </location>
</feature>
<evidence type="ECO:0000313" key="3">
    <source>
        <dbReference type="EMBL" id="BAV01370.1"/>
    </source>
</evidence>
<feature type="signal peptide" evidence="2">
    <location>
        <begin position="1"/>
        <end position="21"/>
    </location>
</feature>
<sequence length="329" mass="36117">MATFALFISALCCVWAVATSAEELTQHQSSSIVGSDDLPSGYLYEDMAKFYGAVESFDKNKLFAVISANFEAAQVQDKVNDAFKHLYIVNALIKRNPMIRSDLFNEAAVSVFSQKTDEEKFNAIFESIKAMYRRIGHMDKYLKSLKWNNDIAEEDREKAKDYFKKHIYKDEHEININGMAGVCKGFLNEESSFYKLAESFNAFDKGKYHGHIDKFAEPKPNVEAPKELVDAIEKEVAKINSPAETENTELPAQGAPGSGDGVSDVERGPAAVPSQPGAQLPKGASCSEPNLPNEQTAGNLNGQGNQPGSSFTFGGLTVATLCYFVLSAF</sequence>